<proteinExistence type="inferred from homology"/>
<dbReference type="Pfam" id="PF02458">
    <property type="entry name" value="Transferase"/>
    <property type="match status" value="1"/>
</dbReference>
<dbReference type="GO" id="GO:0016746">
    <property type="term" value="F:acyltransferase activity"/>
    <property type="evidence" value="ECO:0007669"/>
    <property type="project" value="UniProtKB-KW"/>
</dbReference>
<sequence>MEVEITSKECIKPSSPTPPNLKTQKLSLLDQLMPAVYYPTILFYPMNQSTGCACSDVVEYSQRSQLLKQSLSEALTRFYPFAGKVKDHLSIDCNVEGAYYSEACVNCSLVDCLDQPDLSSFVKFVPLESTSYRPTTGDHVAMIQVNRLACGGNFYCLSVFLKDWAAMACKSDQVTCPNFDAQSIFIQNEAFSSAKKAYSKPFLRSSRRVTSRIVFDASAIASLKAKATSLSVQNPSRVEVVSALLGKCTMAAFKATSGMKRPAFVAHAVNLRRRAVPPFSESSMGNFVWTVGALCSVDDDEEIDVPSMVRKLREEITKINGDFVKNIQGDEGFPNLCEIMNLKHIEFSNAASTCEMDHVAFTSWCNFGLYDIDFGWGKPMWISHIAMTKRAEAWVWLDKKDMLVLAQDKELLAFASLDPSPITNCISQYP</sequence>
<dbReference type="AlphaFoldDB" id="A0A8T1PR77"/>
<accession>A0A8T1PR77</accession>
<reference evidence="4" key="1">
    <citation type="submission" date="2020-12" db="EMBL/GenBank/DDBJ databases">
        <title>WGS assembly of Carya illinoinensis cv. Pawnee.</title>
        <authorList>
            <person name="Platts A."/>
            <person name="Shu S."/>
            <person name="Wright S."/>
            <person name="Barry K."/>
            <person name="Edger P."/>
            <person name="Pires J.C."/>
            <person name="Schmutz J."/>
        </authorList>
    </citation>
    <scope>NUCLEOTIDE SEQUENCE</scope>
    <source>
        <tissue evidence="4">Leaf</tissue>
    </source>
</reference>
<evidence type="ECO:0000313" key="4">
    <source>
        <dbReference type="EMBL" id="KAG6644718.1"/>
    </source>
</evidence>
<dbReference type="PANTHER" id="PTHR31623">
    <property type="entry name" value="F21J9.9"/>
    <property type="match status" value="1"/>
</dbReference>
<dbReference type="SMR" id="A0A8T1PR77"/>
<dbReference type="EMBL" id="CM031816">
    <property type="protein sequence ID" value="KAG6644718.1"/>
    <property type="molecule type" value="Genomic_DNA"/>
</dbReference>
<keyword evidence="3" id="KW-0012">Acyltransferase</keyword>
<protein>
    <submittedName>
        <fullName evidence="4">Uncharacterized protein</fullName>
    </submittedName>
</protein>
<keyword evidence="5" id="KW-1185">Reference proteome</keyword>
<evidence type="ECO:0000313" key="5">
    <source>
        <dbReference type="Proteomes" id="UP000811609"/>
    </source>
</evidence>
<dbReference type="Proteomes" id="UP000811609">
    <property type="component" value="Chromosome 8"/>
</dbReference>
<evidence type="ECO:0000256" key="1">
    <source>
        <dbReference type="ARBA" id="ARBA00009861"/>
    </source>
</evidence>
<organism evidence="4 5">
    <name type="scientific">Carya illinoinensis</name>
    <name type="common">Pecan</name>
    <dbReference type="NCBI Taxonomy" id="32201"/>
    <lineage>
        <taxon>Eukaryota</taxon>
        <taxon>Viridiplantae</taxon>
        <taxon>Streptophyta</taxon>
        <taxon>Embryophyta</taxon>
        <taxon>Tracheophyta</taxon>
        <taxon>Spermatophyta</taxon>
        <taxon>Magnoliopsida</taxon>
        <taxon>eudicotyledons</taxon>
        <taxon>Gunneridae</taxon>
        <taxon>Pentapetalae</taxon>
        <taxon>rosids</taxon>
        <taxon>fabids</taxon>
        <taxon>Fagales</taxon>
        <taxon>Juglandaceae</taxon>
        <taxon>Carya</taxon>
    </lineage>
</organism>
<comment type="caution">
    <text evidence="4">The sequence shown here is derived from an EMBL/GenBank/DDBJ whole genome shotgun (WGS) entry which is preliminary data.</text>
</comment>
<keyword evidence="2" id="KW-0808">Transferase</keyword>
<dbReference type="PANTHER" id="PTHR31623:SF33">
    <property type="entry name" value="STEMMADENINE O-ACETYLTRANSFERASE-LIKE"/>
    <property type="match status" value="1"/>
</dbReference>
<name>A0A8T1PR77_CARIL</name>
<gene>
    <name evidence="4" type="ORF">CIPAW_08G072800</name>
</gene>
<evidence type="ECO:0000256" key="2">
    <source>
        <dbReference type="ARBA" id="ARBA00022679"/>
    </source>
</evidence>
<evidence type="ECO:0000256" key="3">
    <source>
        <dbReference type="ARBA" id="ARBA00023315"/>
    </source>
</evidence>
<comment type="similarity">
    <text evidence="1">Belongs to the plant acyltransferase family.</text>
</comment>